<dbReference type="PANTHER" id="PTHR37992">
    <property type="entry name" value="EXPRESSED PROTEIN"/>
    <property type="match status" value="1"/>
</dbReference>
<keyword evidence="1" id="KW-0472">Membrane</keyword>
<dbReference type="AlphaFoldDB" id="A0A8K0NTA8"/>
<feature type="transmembrane region" description="Helical" evidence="1">
    <location>
        <begin position="207"/>
        <end position="227"/>
    </location>
</feature>
<keyword evidence="3" id="KW-1185">Reference proteome</keyword>
<gene>
    <name evidence="2" type="ORF">FFLO_03233</name>
</gene>
<keyword evidence="1" id="KW-1133">Transmembrane helix</keyword>
<feature type="transmembrane region" description="Helical" evidence="1">
    <location>
        <begin position="256"/>
        <end position="276"/>
    </location>
</feature>
<keyword evidence="1" id="KW-0812">Transmembrane</keyword>
<dbReference type="Proteomes" id="UP000812966">
    <property type="component" value="Unassembled WGS sequence"/>
</dbReference>
<dbReference type="InterPro" id="IPR013920">
    <property type="entry name" value="DUF1774_fun"/>
</dbReference>
<accession>A0A8K0NTA8</accession>
<feature type="transmembrane region" description="Helical" evidence="1">
    <location>
        <begin position="173"/>
        <end position="195"/>
    </location>
</feature>
<feature type="transmembrane region" description="Helical" evidence="1">
    <location>
        <begin position="129"/>
        <end position="152"/>
    </location>
</feature>
<evidence type="ECO:0000313" key="2">
    <source>
        <dbReference type="EMBL" id="KAG7544354.1"/>
    </source>
</evidence>
<dbReference type="PANTHER" id="PTHR37992:SF1">
    <property type="entry name" value="DUF1774-DOMAIN-CONTAINING PROTEIN"/>
    <property type="match status" value="1"/>
</dbReference>
<organism evidence="2 3">
    <name type="scientific">Filobasidium floriforme</name>
    <dbReference type="NCBI Taxonomy" id="5210"/>
    <lineage>
        <taxon>Eukaryota</taxon>
        <taxon>Fungi</taxon>
        <taxon>Dikarya</taxon>
        <taxon>Basidiomycota</taxon>
        <taxon>Agaricomycotina</taxon>
        <taxon>Tremellomycetes</taxon>
        <taxon>Filobasidiales</taxon>
        <taxon>Filobasidiaceae</taxon>
        <taxon>Filobasidium</taxon>
    </lineage>
</organism>
<reference evidence="2" key="1">
    <citation type="submission" date="2020-04" db="EMBL/GenBank/DDBJ databases">
        <title>Analysis of mating type loci in Filobasidium floriforme.</title>
        <authorList>
            <person name="Nowrousian M."/>
        </authorList>
    </citation>
    <scope>NUCLEOTIDE SEQUENCE</scope>
    <source>
        <strain evidence="2">CBS 6242</strain>
    </source>
</reference>
<name>A0A8K0NTA8_9TREE</name>
<feature type="transmembrane region" description="Helical" evidence="1">
    <location>
        <begin position="103"/>
        <end position="123"/>
    </location>
</feature>
<sequence>MPSSYDPPMDATGIITQEEMHRSMMLVRLQIATPLSLLMTIGSNLVCALAVKPGLAEINKQYPTLLSPNAILLGLYWIVVYALQIGFCLILVTARKDETKNTLVHGVGLRFAIANWLQAAWAVAWTLKFFMISEIIVILNVLNLLSIQLTLLSHPSSPRHRPLDTLFIHAPMTLFFVILFTLDWLHNGFIALNWLSLPELKNPYAKTWQAVLVLFLVHGALAVWVALRLDFWATLGGMWTLLIILLGNQRKPTPEVVTIVILLVLHPVALVGGLAWKKTKEREGRIRLEEEAGEGMRPYDDEVEE</sequence>
<evidence type="ECO:0000256" key="1">
    <source>
        <dbReference type="SAM" id="Phobius"/>
    </source>
</evidence>
<feature type="transmembrane region" description="Helical" evidence="1">
    <location>
        <begin position="71"/>
        <end position="91"/>
    </location>
</feature>
<evidence type="ECO:0000313" key="3">
    <source>
        <dbReference type="Proteomes" id="UP000812966"/>
    </source>
</evidence>
<proteinExistence type="predicted"/>
<feature type="transmembrane region" description="Helical" evidence="1">
    <location>
        <begin position="31"/>
        <end position="51"/>
    </location>
</feature>
<comment type="caution">
    <text evidence="2">The sequence shown here is derived from an EMBL/GenBank/DDBJ whole genome shotgun (WGS) entry which is preliminary data.</text>
</comment>
<protein>
    <submittedName>
        <fullName evidence="2">Uncharacterized protein</fullName>
    </submittedName>
</protein>
<dbReference type="EMBL" id="JABELV010000058">
    <property type="protein sequence ID" value="KAG7544354.1"/>
    <property type="molecule type" value="Genomic_DNA"/>
</dbReference>